<dbReference type="PANTHER" id="PTHR43283:SF7">
    <property type="entry name" value="BETA-LACTAMASE-RELATED DOMAIN-CONTAINING PROTEIN"/>
    <property type="match status" value="1"/>
</dbReference>
<accession>A0ABP9QHE0</accession>
<dbReference type="Pfam" id="PF00144">
    <property type="entry name" value="Beta-lactamase"/>
    <property type="match status" value="1"/>
</dbReference>
<feature type="domain" description="Beta-lactamase-related" evidence="1">
    <location>
        <begin position="21"/>
        <end position="285"/>
    </location>
</feature>
<dbReference type="InterPro" id="IPR012338">
    <property type="entry name" value="Beta-lactam/transpept-like"/>
</dbReference>
<evidence type="ECO:0000313" key="2">
    <source>
        <dbReference type="EMBL" id="GAA5161923.1"/>
    </source>
</evidence>
<sequence>MRGIDAFLDALAPLPDVELHSLMVVRHGHVVAERWWQPYHRDSPRLLYSLSKSFVSTALGFAVAEGLVDLDATVLSYFPGWDSLVTDPRSRSTLVRHVAAMASGHADEREAQALRAGNGDPVLGLLRLPPEFEPGTFFAYNQPCTSALAAIVRKVSGSSLTEFLTPRLYEPLAIDVHGWARDENGVEAAHFGLHTTTEAIAKLGQLYLDDGVWRGKRLLPAEWIAEATRAQVKTDGPDPDWRQGYGFQFWVSRHGYRAAGAHGQFALVLPEADAVVAMTAQSPNMQAVLDEVWTHLLPALMAERGPAGPWPTLSPSLPVPPGTAGPIPTGRYSPRRGKEFLQAVDLSEDAITLLDDGPPVTASLGTPGSWTTSGTHATAYAWSGEVLQVDVIFLDTPHRMRVTLDPGDATFEAVWQSPLVAPQPLARLGMPREVGAV</sequence>
<proteinExistence type="predicted"/>
<dbReference type="EMBL" id="BAABIB010000061">
    <property type="protein sequence ID" value="GAA5161923.1"/>
    <property type="molecule type" value="Genomic_DNA"/>
</dbReference>
<protein>
    <recommendedName>
        <fullName evidence="1">Beta-lactamase-related domain-containing protein</fullName>
    </recommendedName>
</protein>
<reference evidence="3" key="1">
    <citation type="journal article" date="2019" name="Int. J. Syst. Evol. Microbiol.">
        <title>The Global Catalogue of Microorganisms (GCM) 10K type strain sequencing project: providing services to taxonomists for standard genome sequencing and annotation.</title>
        <authorList>
            <consortium name="The Broad Institute Genomics Platform"/>
            <consortium name="The Broad Institute Genome Sequencing Center for Infectious Disease"/>
            <person name="Wu L."/>
            <person name="Ma J."/>
        </authorList>
    </citation>
    <scope>NUCLEOTIDE SEQUENCE [LARGE SCALE GENOMIC DNA]</scope>
    <source>
        <strain evidence="3">JCM 18054</strain>
    </source>
</reference>
<name>A0ABP9QHE0_9PSEU</name>
<evidence type="ECO:0000259" key="1">
    <source>
        <dbReference type="Pfam" id="PF00144"/>
    </source>
</evidence>
<comment type="caution">
    <text evidence="2">The sequence shown here is derived from an EMBL/GenBank/DDBJ whole genome shotgun (WGS) entry which is preliminary data.</text>
</comment>
<keyword evidence="3" id="KW-1185">Reference proteome</keyword>
<organism evidence="2 3">
    <name type="scientific">Amycolatopsis dongchuanensis</name>
    <dbReference type="NCBI Taxonomy" id="1070866"/>
    <lineage>
        <taxon>Bacteria</taxon>
        <taxon>Bacillati</taxon>
        <taxon>Actinomycetota</taxon>
        <taxon>Actinomycetes</taxon>
        <taxon>Pseudonocardiales</taxon>
        <taxon>Pseudonocardiaceae</taxon>
        <taxon>Amycolatopsis</taxon>
    </lineage>
</organism>
<dbReference type="Gene3D" id="3.40.710.10">
    <property type="entry name" value="DD-peptidase/beta-lactamase superfamily"/>
    <property type="match status" value="1"/>
</dbReference>
<dbReference type="InterPro" id="IPR001466">
    <property type="entry name" value="Beta-lactam-related"/>
</dbReference>
<gene>
    <name evidence="2" type="ORF">GCM10023214_27730</name>
</gene>
<evidence type="ECO:0000313" key="3">
    <source>
        <dbReference type="Proteomes" id="UP001500192"/>
    </source>
</evidence>
<dbReference type="SUPFAM" id="SSF56601">
    <property type="entry name" value="beta-lactamase/transpeptidase-like"/>
    <property type="match status" value="1"/>
</dbReference>
<dbReference type="Proteomes" id="UP001500192">
    <property type="component" value="Unassembled WGS sequence"/>
</dbReference>
<dbReference type="PANTHER" id="PTHR43283">
    <property type="entry name" value="BETA-LACTAMASE-RELATED"/>
    <property type="match status" value="1"/>
</dbReference>
<dbReference type="InterPro" id="IPR050789">
    <property type="entry name" value="Diverse_Enzym_Activities"/>
</dbReference>